<keyword evidence="4" id="KW-1185">Reference proteome</keyword>
<feature type="domain" description="SseB protein N-terminal" evidence="1">
    <location>
        <begin position="14"/>
        <end position="123"/>
    </location>
</feature>
<evidence type="ECO:0000313" key="4">
    <source>
        <dbReference type="Proteomes" id="UP000266915"/>
    </source>
</evidence>
<comment type="caution">
    <text evidence="3">The sequence shown here is derived from an EMBL/GenBank/DDBJ whole genome shotgun (WGS) entry which is preliminary data.</text>
</comment>
<gene>
    <name evidence="3" type="ORF">EDD42_3419</name>
</gene>
<dbReference type="InterPro" id="IPR027945">
    <property type="entry name" value="SseB_C"/>
</dbReference>
<evidence type="ECO:0000259" key="1">
    <source>
        <dbReference type="Pfam" id="PF07179"/>
    </source>
</evidence>
<feature type="domain" description="SseB protein C-terminal" evidence="2">
    <location>
        <begin position="137"/>
        <end position="243"/>
    </location>
</feature>
<evidence type="ECO:0000259" key="2">
    <source>
        <dbReference type="Pfam" id="PF14581"/>
    </source>
</evidence>
<sequence>MPAADDAPDAPEIEALLAAAANDRSNAPAFLTALLESTVIVAGTVTDDGLATLADLLDSDGSSVQPFYTSKARFQETLQVVPSFEQHLLALPCRVLWQMTRGARLVLNPHSTHGKEFLPGEIAQLLDGEAVLTPRVVERETEVMVGEPARIPPGMTETLTAVLAEYSEVDEAVLGWKVTPQEGGTFDECYLLVVVGAPTARETISGPLARALATYSASVPIDVMYVAPGAKHLLSGVPPFHRRKRGLFRRR</sequence>
<proteinExistence type="predicted"/>
<dbReference type="InterPro" id="IPR009839">
    <property type="entry name" value="SseB_N"/>
</dbReference>
<dbReference type="Pfam" id="PF14581">
    <property type="entry name" value="SseB_C"/>
    <property type="match status" value="1"/>
</dbReference>
<organism evidence="3 4">
    <name type="scientific">Plantibacter flavus</name>
    <dbReference type="NCBI Taxonomy" id="150123"/>
    <lineage>
        <taxon>Bacteria</taxon>
        <taxon>Bacillati</taxon>
        <taxon>Actinomycetota</taxon>
        <taxon>Actinomycetes</taxon>
        <taxon>Micrococcales</taxon>
        <taxon>Microbacteriaceae</taxon>
        <taxon>Plantibacter</taxon>
    </lineage>
</organism>
<protein>
    <submittedName>
        <fullName evidence="3">Type III secretion system (T3SS) SseB-like protein</fullName>
    </submittedName>
</protein>
<dbReference type="RefSeq" id="WP_085511163.1">
    <property type="nucleotide sequence ID" value="NZ_FXAP01000002.1"/>
</dbReference>
<reference evidence="3 4" key="1">
    <citation type="submission" date="2018-11" db="EMBL/GenBank/DDBJ databases">
        <title>Sequencing the genomes of 1000 actinobacteria strains.</title>
        <authorList>
            <person name="Klenk H.-P."/>
        </authorList>
    </citation>
    <scope>NUCLEOTIDE SEQUENCE [LARGE SCALE GENOMIC DNA]</scope>
    <source>
        <strain evidence="3 4">DSM 14012</strain>
    </source>
</reference>
<dbReference type="Pfam" id="PF07179">
    <property type="entry name" value="SseB"/>
    <property type="match status" value="1"/>
</dbReference>
<evidence type="ECO:0000313" key="3">
    <source>
        <dbReference type="EMBL" id="ROR83308.1"/>
    </source>
</evidence>
<dbReference type="EMBL" id="RKHL01000001">
    <property type="protein sequence ID" value="ROR83308.1"/>
    <property type="molecule type" value="Genomic_DNA"/>
</dbReference>
<name>A0A3N2C718_9MICO</name>
<dbReference type="AlphaFoldDB" id="A0A3N2C718"/>
<dbReference type="Proteomes" id="UP000266915">
    <property type="component" value="Unassembled WGS sequence"/>
</dbReference>
<accession>A0A3N2C718</accession>